<comment type="caution">
    <text evidence="10">The sequence shown here is derived from an EMBL/GenBank/DDBJ whole genome shotgun (WGS) entry which is preliminary data.</text>
</comment>
<feature type="binding site" evidence="7">
    <location>
        <position position="53"/>
    </location>
    <ligand>
        <name>glyoxylate</name>
        <dbReference type="ChEBI" id="CHEBI:36655"/>
    </ligand>
</feature>
<feature type="binding site" evidence="7">
    <location>
        <begin position="106"/>
        <end position="108"/>
    </location>
    <ligand>
        <name>FMN</name>
        <dbReference type="ChEBI" id="CHEBI:58210"/>
    </ligand>
</feature>
<feature type="binding site" evidence="7">
    <location>
        <position position="184"/>
    </location>
    <ligand>
        <name>FMN</name>
        <dbReference type="ChEBI" id="CHEBI:58210"/>
    </ligand>
</feature>
<keyword evidence="4" id="KW-0560">Oxidoreductase</keyword>
<dbReference type="PROSITE" id="PS00557">
    <property type="entry name" value="FMN_HYDROXY_ACID_DH_1"/>
    <property type="match status" value="1"/>
</dbReference>
<feature type="domain" description="FMN hydroxy acid dehydrogenase" evidence="9">
    <location>
        <begin position="27"/>
        <end position="387"/>
    </location>
</feature>
<dbReference type="GO" id="GO:0005737">
    <property type="term" value="C:cytoplasm"/>
    <property type="evidence" value="ECO:0007669"/>
    <property type="project" value="UniProtKB-ARBA"/>
</dbReference>
<evidence type="ECO:0000256" key="3">
    <source>
        <dbReference type="ARBA" id="ARBA00022643"/>
    </source>
</evidence>
<dbReference type="GO" id="GO:0010181">
    <property type="term" value="F:FMN binding"/>
    <property type="evidence" value="ECO:0007669"/>
    <property type="project" value="InterPro"/>
</dbReference>
<keyword evidence="3 7" id="KW-0288">FMN</keyword>
<feature type="binding site" evidence="7">
    <location>
        <position position="158"/>
    </location>
    <ligand>
        <name>FMN</name>
        <dbReference type="ChEBI" id="CHEBI:58210"/>
    </ligand>
</feature>
<evidence type="ECO:0000256" key="7">
    <source>
        <dbReference type="PIRSR" id="PIRSR000138-2"/>
    </source>
</evidence>
<feature type="binding site" evidence="7">
    <location>
        <position position="287"/>
    </location>
    <ligand>
        <name>glyoxylate</name>
        <dbReference type="ChEBI" id="CHEBI:36655"/>
    </ligand>
</feature>
<dbReference type="InterPro" id="IPR013785">
    <property type="entry name" value="Aldolase_TIM"/>
</dbReference>
<feature type="binding site" evidence="7">
    <location>
        <position position="193"/>
    </location>
    <ligand>
        <name>glyoxylate</name>
        <dbReference type="ChEBI" id="CHEBI:36655"/>
    </ligand>
</feature>
<dbReference type="Gene3D" id="3.20.20.70">
    <property type="entry name" value="Aldolase class I"/>
    <property type="match status" value="1"/>
</dbReference>
<dbReference type="InterPro" id="IPR000262">
    <property type="entry name" value="FMN-dep_DH"/>
</dbReference>
<dbReference type="Proteomes" id="UP000317691">
    <property type="component" value="Unassembled WGS sequence"/>
</dbReference>
<name>A0A538TLM7_UNCEI</name>
<evidence type="ECO:0000259" key="9">
    <source>
        <dbReference type="PROSITE" id="PS51349"/>
    </source>
</evidence>
<dbReference type="Pfam" id="PF01070">
    <property type="entry name" value="FMN_dh"/>
    <property type="match status" value="1"/>
</dbReference>
<feature type="binding site" evidence="7">
    <location>
        <position position="260"/>
    </location>
    <ligand>
        <name>glyoxylate</name>
        <dbReference type="ChEBI" id="CHEBI:36655"/>
    </ligand>
</feature>
<dbReference type="GO" id="GO:0016491">
    <property type="term" value="F:oxidoreductase activity"/>
    <property type="evidence" value="ECO:0007669"/>
    <property type="project" value="UniProtKB-KW"/>
</dbReference>
<dbReference type="PANTHER" id="PTHR10578:SF107">
    <property type="entry name" value="2-HYDROXYACID OXIDASE 1"/>
    <property type="match status" value="1"/>
</dbReference>
<dbReference type="EMBL" id="VBOZ01000019">
    <property type="protein sequence ID" value="TMQ64527.1"/>
    <property type="molecule type" value="Genomic_DNA"/>
</dbReference>
<gene>
    <name evidence="10" type="ORF">E6K79_07400</name>
</gene>
<dbReference type="SUPFAM" id="SSF51395">
    <property type="entry name" value="FMN-linked oxidoreductases"/>
    <property type="match status" value="1"/>
</dbReference>
<dbReference type="InterPro" id="IPR008259">
    <property type="entry name" value="FMN_hydac_DH_AS"/>
</dbReference>
<evidence type="ECO:0000256" key="1">
    <source>
        <dbReference type="ARBA" id="ARBA00001917"/>
    </source>
</evidence>
<dbReference type="PROSITE" id="PS51257">
    <property type="entry name" value="PROKAR_LIPOPROTEIN"/>
    <property type="match status" value="1"/>
</dbReference>
<dbReference type="PROSITE" id="PS51349">
    <property type="entry name" value="FMN_HYDROXY_ACID_DH_2"/>
    <property type="match status" value="1"/>
</dbReference>
<comment type="similarity">
    <text evidence="5">Belongs to the FMN-dependent alpha-hydroxy acid dehydrogenase family.</text>
</comment>
<evidence type="ECO:0000313" key="11">
    <source>
        <dbReference type="Proteomes" id="UP000317691"/>
    </source>
</evidence>
<evidence type="ECO:0000256" key="2">
    <source>
        <dbReference type="ARBA" id="ARBA00022630"/>
    </source>
</evidence>
<protein>
    <submittedName>
        <fullName evidence="10">Alpha-hydroxy-acid oxidizing protein</fullName>
    </submittedName>
</protein>
<keyword evidence="2 7" id="KW-0285">Flavoprotein</keyword>
<dbReference type="FunFam" id="3.20.20.70:FF:000056">
    <property type="entry name" value="hydroxyacid oxidase 2"/>
    <property type="match status" value="1"/>
</dbReference>
<evidence type="ECO:0000256" key="8">
    <source>
        <dbReference type="SAM" id="MobiDB-lite"/>
    </source>
</evidence>
<dbReference type="CDD" id="cd02809">
    <property type="entry name" value="alpha_hydroxyacid_oxid_FMN"/>
    <property type="match status" value="1"/>
</dbReference>
<feature type="active site" description="Proton acceptor" evidence="6">
    <location>
        <position position="284"/>
    </location>
</feature>
<organism evidence="10 11">
    <name type="scientific">Eiseniibacteriota bacterium</name>
    <dbReference type="NCBI Taxonomy" id="2212470"/>
    <lineage>
        <taxon>Bacteria</taxon>
        <taxon>Candidatus Eiseniibacteriota</taxon>
    </lineage>
</organism>
<accession>A0A538TLM7</accession>
<feature type="compositionally biased region" description="Basic residues" evidence="8">
    <location>
        <begin position="1"/>
        <end position="20"/>
    </location>
</feature>
<dbReference type="InterPro" id="IPR037396">
    <property type="entry name" value="FMN_HAD"/>
</dbReference>
<feature type="binding site" evidence="7">
    <location>
        <position position="135"/>
    </location>
    <ligand>
        <name>FMN</name>
        <dbReference type="ChEBI" id="CHEBI:58210"/>
    </ligand>
</feature>
<sequence>MATRKKKRSAGKARARRKAATPRATASALAACACVQDLEAIAKRRLSRAVYDYYAGGAEDEQTIRGNRDAFHKIFIRPRALVDVGRIDITTTALGTPITMPVMVAPTAYQRMANRDGELATARAAGEAGTIMVASTIATHSLEEIAKAATGPLWFQLYVQPDRSISRDLAHRAEAAGYSALCLTVDTPQLGQRERDVHNNFTLPPGIRMMNFEGNRSVMPRTPAGGSAFAAYASSLLDPTLTWDAIAWLRSETKLPIVVKGIISGEDAALAAQSGAAAILVSNHGGRQLDACEPTLAALPHVVEAVAGRVEVYLDGGVRRGTDIIKALALGARAVLVGRPVLWGLAAGGKPGVVRALEMLRAELVLAMTLAGLPSLRSIGPGTVVRA</sequence>
<feature type="binding site" evidence="7">
    <location>
        <position position="282"/>
    </location>
    <ligand>
        <name>FMN</name>
        <dbReference type="ChEBI" id="CHEBI:58210"/>
    </ligand>
</feature>
<dbReference type="InterPro" id="IPR012133">
    <property type="entry name" value="Alpha-hydoxy_acid_DH_FMN"/>
</dbReference>
<evidence type="ECO:0000256" key="4">
    <source>
        <dbReference type="ARBA" id="ARBA00023002"/>
    </source>
</evidence>
<feature type="binding site" evidence="7">
    <location>
        <begin position="315"/>
        <end position="319"/>
    </location>
    <ligand>
        <name>FMN</name>
        <dbReference type="ChEBI" id="CHEBI:58210"/>
    </ligand>
</feature>
<dbReference type="PANTHER" id="PTHR10578">
    <property type="entry name" value="S -2-HYDROXY-ACID OXIDASE-RELATED"/>
    <property type="match status" value="1"/>
</dbReference>
<feature type="binding site" evidence="7">
    <location>
        <position position="284"/>
    </location>
    <ligand>
        <name>glyoxylate</name>
        <dbReference type="ChEBI" id="CHEBI:36655"/>
    </ligand>
</feature>
<reference evidence="10 11" key="1">
    <citation type="journal article" date="2019" name="Nat. Microbiol.">
        <title>Mediterranean grassland soil C-N compound turnover is dependent on rainfall and depth, and is mediated by genomically divergent microorganisms.</title>
        <authorList>
            <person name="Diamond S."/>
            <person name="Andeer P.F."/>
            <person name="Li Z."/>
            <person name="Crits-Christoph A."/>
            <person name="Burstein D."/>
            <person name="Anantharaman K."/>
            <person name="Lane K.R."/>
            <person name="Thomas B.C."/>
            <person name="Pan C."/>
            <person name="Northen T.R."/>
            <person name="Banfield J.F."/>
        </authorList>
    </citation>
    <scope>NUCLEOTIDE SEQUENCE [LARGE SCALE GENOMIC DNA]</scope>
    <source>
        <strain evidence="10">WS_9</strain>
    </source>
</reference>
<proteinExistence type="inferred from homology"/>
<evidence type="ECO:0000313" key="10">
    <source>
        <dbReference type="EMBL" id="TMQ64527.1"/>
    </source>
</evidence>
<evidence type="ECO:0000256" key="6">
    <source>
        <dbReference type="PIRSR" id="PIRSR000138-1"/>
    </source>
</evidence>
<feature type="binding site" evidence="7">
    <location>
        <begin position="338"/>
        <end position="339"/>
    </location>
    <ligand>
        <name>FMN</name>
        <dbReference type="ChEBI" id="CHEBI:58210"/>
    </ligand>
</feature>
<evidence type="ECO:0000256" key="5">
    <source>
        <dbReference type="ARBA" id="ARBA00024042"/>
    </source>
</evidence>
<feature type="region of interest" description="Disordered" evidence="8">
    <location>
        <begin position="1"/>
        <end position="21"/>
    </location>
</feature>
<dbReference type="PIRSF" id="PIRSF000138">
    <property type="entry name" value="Al-hdrx_acd_dh"/>
    <property type="match status" value="1"/>
</dbReference>
<dbReference type="AlphaFoldDB" id="A0A538TLM7"/>
<comment type="cofactor">
    <cofactor evidence="1">
        <name>FMN</name>
        <dbReference type="ChEBI" id="CHEBI:58210"/>
    </cofactor>
</comment>
<feature type="binding site" evidence="7">
    <location>
        <position position="156"/>
    </location>
    <ligand>
        <name>FMN</name>
        <dbReference type="ChEBI" id="CHEBI:58210"/>
    </ligand>
</feature>